<evidence type="ECO:0000256" key="1">
    <source>
        <dbReference type="SAM" id="MobiDB-lite"/>
    </source>
</evidence>
<gene>
    <name evidence="4" type="ORF">PLICRDRAFT_58331</name>
</gene>
<feature type="transmembrane region" description="Helical" evidence="2">
    <location>
        <begin position="255"/>
        <end position="275"/>
    </location>
</feature>
<feature type="domain" description="DUF6534" evidence="3">
    <location>
        <begin position="191"/>
        <end position="280"/>
    </location>
</feature>
<reference evidence="4 5" key="1">
    <citation type="submission" date="2014-06" db="EMBL/GenBank/DDBJ databases">
        <title>Evolutionary Origins and Diversification of the Mycorrhizal Mutualists.</title>
        <authorList>
            <consortium name="DOE Joint Genome Institute"/>
            <consortium name="Mycorrhizal Genomics Consortium"/>
            <person name="Kohler A."/>
            <person name="Kuo A."/>
            <person name="Nagy L.G."/>
            <person name="Floudas D."/>
            <person name="Copeland A."/>
            <person name="Barry K.W."/>
            <person name="Cichocki N."/>
            <person name="Veneault-Fourrey C."/>
            <person name="LaButti K."/>
            <person name="Lindquist E.A."/>
            <person name="Lipzen A."/>
            <person name="Lundell T."/>
            <person name="Morin E."/>
            <person name="Murat C."/>
            <person name="Riley R."/>
            <person name="Ohm R."/>
            <person name="Sun H."/>
            <person name="Tunlid A."/>
            <person name="Henrissat B."/>
            <person name="Grigoriev I.V."/>
            <person name="Hibbett D.S."/>
            <person name="Martin F."/>
        </authorList>
    </citation>
    <scope>NUCLEOTIDE SEQUENCE [LARGE SCALE GENOMIC DNA]</scope>
    <source>
        <strain evidence="4 5">FD-325 SS-3</strain>
    </source>
</reference>
<keyword evidence="2" id="KW-1133">Transmembrane helix</keyword>
<dbReference type="Pfam" id="PF20152">
    <property type="entry name" value="DUF6534"/>
    <property type="match status" value="1"/>
</dbReference>
<feature type="transmembrane region" description="Helical" evidence="2">
    <location>
        <begin position="112"/>
        <end position="133"/>
    </location>
</feature>
<dbReference type="PANTHER" id="PTHR40465:SF1">
    <property type="entry name" value="DUF6534 DOMAIN-CONTAINING PROTEIN"/>
    <property type="match status" value="1"/>
</dbReference>
<feature type="transmembrane region" description="Helical" evidence="2">
    <location>
        <begin position="186"/>
        <end position="206"/>
    </location>
</feature>
<sequence length="362" mass="39504">MSGQASAPPAIAGEQLRLFLPHLLRSWHSLTLPKQFIGCSLNWSLMGILTVQTYIYSTVQSPDRWFIKCLVYGIYLLECVQTVFATHAAWAYLVAGWGDQAVLAASPWSGSALTICSSIIAAIVMWYFAWRIWVLRKTIIMRLGVVLIVLVALMQMVSAIVASVLAVTAATPTLELLHQLQAGFTIWLAGSFAADVLIASSMMIILSQIQSETAFSSTKGMISRLMVHTVQTGLVTAVAAGVELILFLVFTTNNLHATVAFILGKLYSNVLLANLNARTHMLRMSDSGRASRSTGSTSDAYRLGSRSARDARSAARIDFQQRMTAEAPVVHIATTVEDDYYNSTLDDARKMDFGRDGITNAV</sequence>
<evidence type="ECO:0000313" key="4">
    <source>
        <dbReference type="EMBL" id="KII83624.1"/>
    </source>
</evidence>
<dbReference type="InterPro" id="IPR045339">
    <property type="entry name" value="DUF6534"/>
</dbReference>
<feature type="transmembrane region" description="Helical" evidence="2">
    <location>
        <begin position="35"/>
        <end position="57"/>
    </location>
</feature>
<dbReference type="AlphaFoldDB" id="A0A0C9T2Y9"/>
<evidence type="ECO:0000259" key="3">
    <source>
        <dbReference type="Pfam" id="PF20152"/>
    </source>
</evidence>
<keyword evidence="5" id="KW-1185">Reference proteome</keyword>
<keyword evidence="2" id="KW-0472">Membrane</keyword>
<dbReference type="OrthoDB" id="2953893at2759"/>
<feature type="transmembrane region" description="Helical" evidence="2">
    <location>
        <begin position="145"/>
        <end position="166"/>
    </location>
</feature>
<evidence type="ECO:0000313" key="5">
    <source>
        <dbReference type="Proteomes" id="UP000053263"/>
    </source>
</evidence>
<evidence type="ECO:0000256" key="2">
    <source>
        <dbReference type="SAM" id="Phobius"/>
    </source>
</evidence>
<feature type="transmembrane region" description="Helical" evidence="2">
    <location>
        <begin position="69"/>
        <end position="92"/>
    </location>
</feature>
<feature type="region of interest" description="Disordered" evidence="1">
    <location>
        <begin position="286"/>
        <end position="307"/>
    </location>
</feature>
<feature type="transmembrane region" description="Helical" evidence="2">
    <location>
        <begin position="227"/>
        <end position="249"/>
    </location>
</feature>
<proteinExistence type="predicted"/>
<organism evidence="4 5">
    <name type="scientific">Plicaturopsis crispa FD-325 SS-3</name>
    <dbReference type="NCBI Taxonomy" id="944288"/>
    <lineage>
        <taxon>Eukaryota</taxon>
        <taxon>Fungi</taxon>
        <taxon>Dikarya</taxon>
        <taxon>Basidiomycota</taxon>
        <taxon>Agaricomycotina</taxon>
        <taxon>Agaricomycetes</taxon>
        <taxon>Agaricomycetidae</taxon>
        <taxon>Amylocorticiales</taxon>
        <taxon>Amylocorticiaceae</taxon>
        <taxon>Plicatura</taxon>
        <taxon>Plicaturopsis crispa</taxon>
    </lineage>
</organism>
<name>A0A0C9T2Y9_PLICR</name>
<dbReference type="PANTHER" id="PTHR40465">
    <property type="entry name" value="CHROMOSOME 1, WHOLE GENOME SHOTGUN SEQUENCE"/>
    <property type="match status" value="1"/>
</dbReference>
<dbReference type="HOGENOM" id="CLU_046025_2_1_1"/>
<dbReference type="EMBL" id="KN832575">
    <property type="protein sequence ID" value="KII83624.1"/>
    <property type="molecule type" value="Genomic_DNA"/>
</dbReference>
<feature type="compositionally biased region" description="Low complexity" evidence="1">
    <location>
        <begin position="286"/>
        <end position="300"/>
    </location>
</feature>
<dbReference type="Proteomes" id="UP000053263">
    <property type="component" value="Unassembled WGS sequence"/>
</dbReference>
<accession>A0A0C9T2Y9</accession>
<keyword evidence="2" id="KW-0812">Transmembrane</keyword>
<protein>
    <recommendedName>
        <fullName evidence="3">DUF6534 domain-containing protein</fullName>
    </recommendedName>
</protein>